<gene>
    <name evidence="1" type="ORF">HannXRQ_Chr02g0053341</name>
</gene>
<evidence type="ECO:0000313" key="2">
    <source>
        <dbReference type="Proteomes" id="UP000215914"/>
    </source>
</evidence>
<sequence>MVKHCEKHCKGSFSKPTRIGGSADCNDNLKQSLTNIRVVVGKPHVAVPGPLDYLGVELIRYRSTDMPV</sequence>
<dbReference type="EMBL" id="CM007891">
    <property type="protein sequence ID" value="OTG35120.1"/>
    <property type="molecule type" value="Genomic_DNA"/>
</dbReference>
<accession>A0A251VHT2</accession>
<reference evidence="2" key="1">
    <citation type="journal article" date="2017" name="Nature">
        <title>The sunflower genome provides insights into oil metabolism, flowering and Asterid evolution.</title>
        <authorList>
            <person name="Badouin H."/>
            <person name="Gouzy J."/>
            <person name="Grassa C.J."/>
            <person name="Murat F."/>
            <person name="Staton S.E."/>
            <person name="Cottret L."/>
            <person name="Lelandais-Briere C."/>
            <person name="Owens G.L."/>
            <person name="Carrere S."/>
            <person name="Mayjonade B."/>
            <person name="Legrand L."/>
            <person name="Gill N."/>
            <person name="Kane N.C."/>
            <person name="Bowers J.E."/>
            <person name="Hubner S."/>
            <person name="Bellec A."/>
            <person name="Berard A."/>
            <person name="Berges H."/>
            <person name="Blanchet N."/>
            <person name="Boniface M.C."/>
            <person name="Brunel D."/>
            <person name="Catrice O."/>
            <person name="Chaidir N."/>
            <person name="Claudel C."/>
            <person name="Donnadieu C."/>
            <person name="Faraut T."/>
            <person name="Fievet G."/>
            <person name="Helmstetter N."/>
            <person name="King M."/>
            <person name="Knapp S.J."/>
            <person name="Lai Z."/>
            <person name="Le Paslier M.C."/>
            <person name="Lippi Y."/>
            <person name="Lorenzon L."/>
            <person name="Mandel J.R."/>
            <person name="Marage G."/>
            <person name="Marchand G."/>
            <person name="Marquand E."/>
            <person name="Bret-Mestries E."/>
            <person name="Morien E."/>
            <person name="Nambeesan S."/>
            <person name="Nguyen T."/>
            <person name="Pegot-Espagnet P."/>
            <person name="Pouilly N."/>
            <person name="Raftis F."/>
            <person name="Sallet E."/>
            <person name="Schiex T."/>
            <person name="Thomas J."/>
            <person name="Vandecasteele C."/>
            <person name="Vares D."/>
            <person name="Vear F."/>
            <person name="Vautrin S."/>
            <person name="Crespi M."/>
            <person name="Mangin B."/>
            <person name="Burke J.M."/>
            <person name="Salse J."/>
            <person name="Munos S."/>
            <person name="Vincourt P."/>
            <person name="Rieseberg L.H."/>
            <person name="Langlade N.B."/>
        </authorList>
    </citation>
    <scope>NUCLEOTIDE SEQUENCE [LARGE SCALE GENOMIC DNA]</scope>
    <source>
        <strain evidence="2">cv. SF193</strain>
    </source>
</reference>
<protein>
    <submittedName>
        <fullName evidence="1">Uncharacterized protein</fullName>
    </submittedName>
</protein>
<dbReference type="InParanoid" id="A0A251VHT2"/>
<dbReference type="Proteomes" id="UP000215914">
    <property type="component" value="Chromosome 2"/>
</dbReference>
<proteinExistence type="predicted"/>
<evidence type="ECO:0000313" key="1">
    <source>
        <dbReference type="EMBL" id="OTG35120.1"/>
    </source>
</evidence>
<keyword evidence="2" id="KW-1185">Reference proteome</keyword>
<organism evidence="1 2">
    <name type="scientific">Helianthus annuus</name>
    <name type="common">Common sunflower</name>
    <dbReference type="NCBI Taxonomy" id="4232"/>
    <lineage>
        <taxon>Eukaryota</taxon>
        <taxon>Viridiplantae</taxon>
        <taxon>Streptophyta</taxon>
        <taxon>Embryophyta</taxon>
        <taxon>Tracheophyta</taxon>
        <taxon>Spermatophyta</taxon>
        <taxon>Magnoliopsida</taxon>
        <taxon>eudicotyledons</taxon>
        <taxon>Gunneridae</taxon>
        <taxon>Pentapetalae</taxon>
        <taxon>asterids</taxon>
        <taxon>campanulids</taxon>
        <taxon>Asterales</taxon>
        <taxon>Asteraceae</taxon>
        <taxon>Asteroideae</taxon>
        <taxon>Heliantheae alliance</taxon>
        <taxon>Heliantheae</taxon>
        <taxon>Helianthus</taxon>
    </lineage>
</organism>
<name>A0A251VHT2_HELAN</name>
<dbReference type="AlphaFoldDB" id="A0A251VHT2"/>